<dbReference type="Proteomes" id="UP000032611">
    <property type="component" value="Chromosome"/>
</dbReference>
<accession>A0A0D5LVQ4</accession>
<evidence type="ECO:0000256" key="4">
    <source>
        <dbReference type="ARBA" id="ARBA00022729"/>
    </source>
</evidence>
<dbReference type="HOGENOM" id="CLU_002934_0_2_5"/>
<dbReference type="STRING" id="1486262.TM49_09895"/>
<dbReference type="PATRIC" id="fig|1486262.3.peg.2046"/>
<sequence>MDQSLKDLALGDAEKQWFVESRFGLFIHWGLYAIGARHEWLMSREEIAPEVYERYFELFDPDAYDPRLWAKRARAAGMKYAVLTTKHHEGFCLWDSAVTDYKATNTPSGRDLVAEYVEAFRAEGLKIGFYHSLIDWHHPDFPIDIFHPLRNHPDAARLNESRDVRRYADYLHAQVEELLTRYGKIDIMWYDFSYPGRSYKGLAGKGRNDWNSEKLLATTRRLQPGIIINNRLDLLDLPGFVPDIMTPEQYTPRVAPTVKGEPVTWEACHTFSGSWGYDRDEETWKDAEQLIKLLVGTVSLGGNLLMNVGPTARGLFDDRAVDALKVYEDWMTLNGEAIHGAGVADIEPPRDCRYTQKGNRLFLHIFSWPFRHIHIDAMDGKLEFARFLHDGSEVKWLTHSKDVDSNVGVTVPEGMITLELPVKKPNVTVPVVELILKD</sequence>
<evidence type="ECO:0000256" key="3">
    <source>
        <dbReference type="ARBA" id="ARBA00012662"/>
    </source>
</evidence>
<dbReference type="EC" id="3.2.1.51" evidence="3"/>
<dbReference type="InterPro" id="IPR016286">
    <property type="entry name" value="FUC_metazoa-typ"/>
</dbReference>
<dbReference type="GO" id="GO:0016139">
    <property type="term" value="P:glycoside catabolic process"/>
    <property type="evidence" value="ECO:0007669"/>
    <property type="project" value="TreeGrafter"/>
</dbReference>
<feature type="domain" description="Glycoside hydrolase family 29 N-terminal" evidence="8">
    <location>
        <begin position="15"/>
        <end position="336"/>
    </location>
</feature>
<evidence type="ECO:0000256" key="1">
    <source>
        <dbReference type="ARBA" id="ARBA00004071"/>
    </source>
</evidence>
<dbReference type="GO" id="GO:0006004">
    <property type="term" value="P:fucose metabolic process"/>
    <property type="evidence" value="ECO:0007669"/>
    <property type="project" value="InterPro"/>
</dbReference>
<evidence type="ECO:0000313" key="9">
    <source>
        <dbReference type="EMBL" id="AJY48096.1"/>
    </source>
</evidence>
<comment type="similarity">
    <text evidence="2">Belongs to the glycosyl hydrolase 29 family.</text>
</comment>
<dbReference type="RefSeq" id="WP_045685082.1">
    <property type="nucleotide sequence ID" value="NZ_CP010803.1"/>
</dbReference>
<dbReference type="AlphaFoldDB" id="A0A0D5LVQ4"/>
<comment type="function">
    <text evidence="1">Alpha-L-fucosidase is responsible for hydrolyzing the alpha-1,6-linked fucose joined to the reducing-end N-acetylglucosamine of the carbohydrate moieties of glycoproteins.</text>
</comment>
<dbReference type="GO" id="GO:0005764">
    <property type="term" value="C:lysosome"/>
    <property type="evidence" value="ECO:0007669"/>
    <property type="project" value="TreeGrafter"/>
</dbReference>
<gene>
    <name evidence="9" type="ORF">TM49_09895</name>
</gene>
<feature type="site" description="May be important for catalysis" evidence="7">
    <location>
        <position position="268"/>
    </location>
</feature>
<proteinExistence type="inferred from homology"/>
<dbReference type="PRINTS" id="PR00741">
    <property type="entry name" value="GLHYDRLASE29"/>
</dbReference>
<keyword evidence="6" id="KW-0326">Glycosidase</keyword>
<evidence type="ECO:0000256" key="2">
    <source>
        <dbReference type="ARBA" id="ARBA00007951"/>
    </source>
</evidence>
<evidence type="ECO:0000256" key="6">
    <source>
        <dbReference type="ARBA" id="ARBA00023295"/>
    </source>
</evidence>
<keyword evidence="4" id="KW-0732">Signal</keyword>
<dbReference type="SUPFAM" id="SSF51445">
    <property type="entry name" value="(Trans)glycosidases"/>
    <property type="match status" value="1"/>
</dbReference>
<dbReference type="PANTHER" id="PTHR10030">
    <property type="entry name" value="ALPHA-L-FUCOSIDASE"/>
    <property type="match status" value="1"/>
</dbReference>
<keyword evidence="5" id="KW-0378">Hydrolase</keyword>
<dbReference type="InterPro" id="IPR057739">
    <property type="entry name" value="Glyco_hydro_29_N"/>
</dbReference>
<keyword evidence="10" id="KW-1185">Reference proteome</keyword>
<reference evidence="9 10" key="1">
    <citation type="journal article" date="2015" name="Genome Announc.">
        <title>Complete genome sequence of Martelella endophytica YC6887, which has antifungal activity associated with a halophyte.</title>
        <authorList>
            <person name="Khan A."/>
            <person name="Khan H."/>
            <person name="Chung E.J."/>
            <person name="Hossain M.T."/>
            <person name="Chung Y.R."/>
        </authorList>
    </citation>
    <scope>NUCLEOTIDE SEQUENCE [LARGE SCALE GENOMIC DNA]</scope>
    <source>
        <strain evidence="9">YC6887</strain>
    </source>
</reference>
<name>A0A0D5LVQ4_MAREN</name>
<dbReference type="EMBL" id="CP010803">
    <property type="protein sequence ID" value="AJY48096.1"/>
    <property type="molecule type" value="Genomic_DNA"/>
</dbReference>
<dbReference type="InterPro" id="IPR017853">
    <property type="entry name" value="GH"/>
</dbReference>
<evidence type="ECO:0000259" key="8">
    <source>
        <dbReference type="Pfam" id="PF01120"/>
    </source>
</evidence>
<evidence type="ECO:0000313" key="10">
    <source>
        <dbReference type="Proteomes" id="UP000032611"/>
    </source>
</evidence>
<dbReference type="Gene3D" id="3.20.20.80">
    <property type="entry name" value="Glycosidases"/>
    <property type="match status" value="1"/>
</dbReference>
<dbReference type="InterPro" id="IPR000933">
    <property type="entry name" value="Glyco_hydro_29"/>
</dbReference>
<dbReference type="KEGG" id="mey:TM49_09895"/>
<dbReference type="PIRSF" id="PIRSF001092">
    <property type="entry name" value="Alpha-L-fucosidase"/>
    <property type="match status" value="1"/>
</dbReference>
<protein>
    <recommendedName>
        <fullName evidence="3">alpha-L-fucosidase</fullName>
        <ecNumber evidence="3">3.2.1.51</ecNumber>
    </recommendedName>
</protein>
<evidence type="ECO:0000256" key="5">
    <source>
        <dbReference type="ARBA" id="ARBA00022801"/>
    </source>
</evidence>
<evidence type="ECO:0000256" key="7">
    <source>
        <dbReference type="PIRSR" id="PIRSR001092-1"/>
    </source>
</evidence>
<dbReference type="OrthoDB" id="7176684at2"/>
<dbReference type="Pfam" id="PF01120">
    <property type="entry name" value="Alpha_L_fucos"/>
    <property type="match status" value="1"/>
</dbReference>
<organism evidence="9 10">
    <name type="scientific">Martelella endophytica</name>
    <dbReference type="NCBI Taxonomy" id="1486262"/>
    <lineage>
        <taxon>Bacteria</taxon>
        <taxon>Pseudomonadati</taxon>
        <taxon>Pseudomonadota</taxon>
        <taxon>Alphaproteobacteria</taxon>
        <taxon>Hyphomicrobiales</taxon>
        <taxon>Aurantimonadaceae</taxon>
        <taxon>Martelella</taxon>
    </lineage>
</organism>
<dbReference type="SMART" id="SM00812">
    <property type="entry name" value="Alpha_L_fucos"/>
    <property type="match status" value="1"/>
</dbReference>
<dbReference type="GO" id="GO:0004560">
    <property type="term" value="F:alpha-L-fucosidase activity"/>
    <property type="evidence" value="ECO:0007669"/>
    <property type="project" value="InterPro"/>
</dbReference>
<dbReference type="PANTHER" id="PTHR10030:SF37">
    <property type="entry name" value="ALPHA-L-FUCOSIDASE-RELATED"/>
    <property type="match status" value="1"/>
</dbReference>